<evidence type="ECO:0000313" key="2">
    <source>
        <dbReference type="EMBL" id="KAH9305284.1"/>
    </source>
</evidence>
<evidence type="ECO:0000313" key="3">
    <source>
        <dbReference type="Proteomes" id="UP000824469"/>
    </source>
</evidence>
<proteinExistence type="predicted"/>
<dbReference type="OMA" id="RILMIVK"/>
<accession>A0AA38KH98</accession>
<feature type="transmembrane region" description="Helical" evidence="1">
    <location>
        <begin position="76"/>
        <end position="95"/>
    </location>
</feature>
<reference evidence="2 3" key="1">
    <citation type="journal article" date="2021" name="Nat. Plants">
        <title>The Taxus genome provides insights into paclitaxel biosynthesis.</title>
        <authorList>
            <person name="Xiong X."/>
            <person name="Gou J."/>
            <person name="Liao Q."/>
            <person name="Li Y."/>
            <person name="Zhou Q."/>
            <person name="Bi G."/>
            <person name="Li C."/>
            <person name="Du R."/>
            <person name="Wang X."/>
            <person name="Sun T."/>
            <person name="Guo L."/>
            <person name="Liang H."/>
            <person name="Lu P."/>
            <person name="Wu Y."/>
            <person name="Zhang Z."/>
            <person name="Ro D.K."/>
            <person name="Shang Y."/>
            <person name="Huang S."/>
            <person name="Yan J."/>
        </authorList>
    </citation>
    <scope>NUCLEOTIDE SEQUENCE [LARGE SCALE GENOMIC DNA]</scope>
    <source>
        <strain evidence="2">Ta-2019</strain>
    </source>
</reference>
<keyword evidence="3" id="KW-1185">Reference proteome</keyword>
<keyword evidence="1" id="KW-0812">Transmembrane</keyword>
<evidence type="ECO:0000256" key="1">
    <source>
        <dbReference type="SAM" id="Phobius"/>
    </source>
</evidence>
<keyword evidence="1" id="KW-0472">Membrane</keyword>
<keyword evidence="1" id="KW-1133">Transmembrane helix</keyword>
<organism evidence="2 3">
    <name type="scientific">Taxus chinensis</name>
    <name type="common">Chinese yew</name>
    <name type="synonym">Taxus wallichiana var. chinensis</name>
    <dbReference type="NCBI Taxonomy" id="29808"/>
    <lineage>
        <taxon>Eukaryota</taxon>
        <taxon>Viridiplantae</taxon>
        <taxon>Streptophyta</taxon>
        <taxon>Embryophyta</taxon>
        <taxon>Tracheophyta</taxon>
        <taxon>Spermatophyta</taxon>
        <taxon>Pinopsida</taxon>
        <taxon>Pinidae</taxon>
        <taxon>Conifers II</taxon>
        <taxon>Cupressales</taxon>
        <taxon>Taxaceae</taxon>
        <taxon>Taxus</taxon>
    </lineage>
</organism>
<dbReference type="EMBL" id="JAHRHJ020000008">
    <property type="protein sequence ID" value="KAH9305284.1"/>
    <property type="molecule type" value="Genomic_DNA"/>
</dbReference>
<dbReference type="Proteomes" id="UP000824469">
    <property type="component" value="Unassembled WGS sequence"/>
</dbReference>
<gene>
    <name evidence="2" type="ORF">KI387_009688</name>
</gene>
<comment type="caution">
    <text evidence="2">The sequence shown here is derived from an EMBL/GenBank/DDBJ whole genome shotgun (WGS) entry which is preliminary data.</text>
</comment>
<protein>
    <submittedName>
        <fullName evidence="2">Uncharacterized protein</fullName>
    </submittedName>
</protein>
<feature type="non-terminal residue" evidence="2">
    <location>
        <position position="1"/>
    </location>
</feature>
<feature type="non-terminal residue" evidence="2">
    <location>
        <position position="119"/>
    </location>
</feature>
<dbReference type="AlphaFoldDB" id="A0AA38KH98"/>
<name>A0AA38KH98_TAXCH</name>
<sequence>KVTTSLEEVQAVQEIRRLSKEANSLSTPSTFAQAAKLKRAAAAKEKELLEIRQKLSTDKCLSSNLQTMAPRVLKTCIYLGFAWWLWGIPLAGISIDLLRPFAGDALSWMIRSNENGLVM</sequence>